<accession>A0A0C3BHT3</accession>
<dbReference type="AlphaFoldDB" id="A0A0C3BHT3"/>
<reference evidence="2 3" key="1">
    <citation type="submission" date="2014-04" db="EMBL/GenBank/DDBJ databases">
        <authorList>
            <consortium name="DOE Joint Genome Institute"/>
            <person name="Kuo A."/>
            <person name="Tarkka M."/>
            <person name="Buscot F."/>
            <person name="Kohler A."/>
            <person name="Nagy L.G."/>
            <person name="Floudas D."/>
            <person name="Copeland A."/>
            <person name="Barry K.W."/>
            <person name="Cichocki N."/>
            <person name="Veneault-Fourrey C."/>
            <person name="LaButti K."/>
            <person name="Lindquist E.A."/>
            <person name="Lipzen A."/>
            <person name="Lundell T."/>
            <person name="Morin E."/>
            <person name="Murat C."/>
            <person name="Sun H."/>
            <person name="Tunlid A."/>
            <person name="Henrissat B."/>
            <person name="Grigoriev I.V."/>
            <person name="Hibbett D.S."/>
            <person name="Martin F."/>
            <person name="Nordberg H.P."/>
            <person name="Cantor M.N."/>
            <person name="Hua S.X."/>
        </authorList>
    </citation>
    <scope>NUCLEOTIDE SEQUENCE [LARGE SCALE GENOMIC DNA]</scope>
    <source>
        <strain evidence="2 3">F 1598</strain>
    </source>
</reference>
<evidence type="ECO:0000313" key="2">
    <source>
        <dbReference type="EMBL" id="KIM85878.1"/>
    </source>
</evidence>
<keyword evidence="3" id="KW-1185">Reference proteome</keyword>
<evidence type="ECO:0000313" key="3">
    <source>
        <dbReference type="Proteomes" id="UP000054166"/>
    </source>
</evidence>
<evidence type="ECO:0008006" key="4">
    <source>
        <dbReference type="Google" id="ProtNLM"/>
    </source>
</evidence>
<sequence length="199" mass="21697">MIRMLVLLLSVMVMCIVATMAGDPPDLSLRAPADKLFVALDETDKYCMILPREIFQSPSGAPVVKGNKTFCTAGFGTSKKHGTAPNNLWNFKVFKHGKRKGHRFSQITGCLNKRLPPPFSDLNVGLPTVAPSVRFDSDGGSHPRGSLCIGYKNYVEILNPNNNGQACLKCCDDPKGCSDTTDPSKQYDCFSVVQGKYCS</sequence>
<dbReference type="Proteomes" id="UP000054166">
    <property type="component" value="Unassembled WGS sequence"/>
</dbReference>
<keyword evidence="1" id="KW-0732">Signal</keyword>
<name>A0A0C3BHT3_PILCF</name>
<feature type="chain" id="PRO_5002161807" description="Secreted protein" evidence="1">
    <location>
        <begin position="22"/>
        <end position="199"/>
    </location>
</feature>
<organism evidence="2 3">
    <name type="scientific">Piloderma croceum (strain F 1598)</name>
    <dbReference type="NCBI Taxonomy" id="765440"/>
    <lineage>
        <taxon>Eukaryota</taxon>
        <taxon>Fungi</taxon>
        <taxon>Dikarya</taxon>
        <taxon>Basidiomycota</taxon>
        <taxon>Agaricomycotina</taxon>
        <taxon>Agaricomycetes</taxon>
        <taxon>Agaricomycetidae</taxon>
        <taxon>Atheliales</taxon>
        <taxon>Atheliaceae</taxon>
        <taxon>Piloderma</taxon>
    </lineage>
</organism>
<protein>
    <recommendedName>
        <fullName evidence="4">Secreted protein</fullName>
    </recommendedName>
</protein>
<proteinExistence type="predicted"/>
<feature type="signal peptide" evidence="1">
    <location>
        <begin position="1"/>
        <end position="21"/>
    </location>
</feature>
<dbReference type="OrthoDB" id="3044029at2759"/>
<dbReference type="STRING" id="765440.A0A0C3BHT3"/>
<dbReference type="InParanoid" id="A0A0C3BHT3"/>
<dbReference type="HOGENOM" id="CLU_092528_0_0_1"/>
<evidence type="ECO:0000256" key="1">
    <source>
        <dbReference type="SAM" id="SignalP"/>
    </source>
</evidence>
<dbReference type="EMBL" id="KN832983">
    <property type="protein sequence ID" value="KIM85878.1"/>
    <property type="molecule type" value="Genomic_DNA"/>
</dbReference>
<gene>
    <name evidence="2" type="ORF">PILCRDRAFT_328414</name>
</gene>
<reference evidence="3" key="2">
    <citation type="submission" date="2015-01" db="EMBL/GenBank/DDBJ databases">
        <title>Evolutionary Origins and Diversification of the Mycorrhizal Mutualists.</title>
        <authorList>
            <consortium name="DOE Joint Genome Institute"/>
            <consortium name="Mycorrhizal Genomics Consortium"/>
            <person name="Kohler A."/>
            <person name="Kuo A."/>
            <person name="Nagy L.G."/>
            <person name="Floudas D."/>
            <person name="Copeland A."/>
            <person name="Barry K.W."/>
            <person name="Cichocki N."/>
            <person name="Veneault-Fourrey C."/>
            <person name="LaButti K."/>
            <person name="Lindquist E.A."/>
            <person name="Lipzen A."/>
            <person name="Lundell T."/>
            <person name="Morin E."/>
            <person name="Murat C."/>
            <person name="Riley R."/>
            <person name="Ohm R."/>
            <person name="Sun H."/>
            <person name="Tunlid A."/>
            <person name="Henrissat B."/>
            <person name="Grigoriev I.V."/>
            <person name="Hibbett D.S."/>
            <person name="Martin F."/>
        </authorList>
    </citation>
    <scope>NUCLEOTIDE SEQUENCE [LARGE SCALE GENOMIC DNA]</scope>
    <source>
        <strain evidence="3">F 1598</strain>
    </source>
</reference>